<accession>A0A9N9VLZ5</accession>
<name>A0A9N9VLZ5_9HYPO</name>
<dbReference type="InterPro" id="IPR056125">
    <property type="entry name" value="DUF7708"/>
</dbReference>
<proteinExistence type="predicted"/>
<evidence type="ECO:0000313" key="5">
    <source>
        <dbReference type="Proteomes" id="UP000696573"/>
    </source>
</evidence>
<dbReference type="PANTHER" id="PTHR10039">
    <property type="entry name" value="AMELOGENIN"/>
    <property type="match status" value="1"/>
</dbReference>
<gene>
    <name evidence="4" type="ORF">CRHIZ90672A_00001538</name>
</gene>
<dbReference type="InterPro" id="IPR027417">
    <property type="entry name" value="P-loop_NTPase"/>
</dbReference>
<dbReference type="Pfam" id="PF24809">
    <property type="entry name" value="DUF7708"/>
    <property type="match status" value="1"/>
</dbReference>
<dbReference type="AlphaFoldDB" id="A0A9N9VLZ5"/>
<dbReference type="InterPro" id="IPR007111">
    <property type="entry name" value="NACHT_NTPase"/>
</dbReference>
<keyword evidence="5" id="KW-1185">Reference proteome</keyword>
<evidence type="ECO:0000256" key="1">
    <source>
        <dbReference type="ARBA" id="ARBA00022737"/>
    </source>
</evidence>
<feature type="region of interest" description="Disordered" evidence="2">
    <location>
        <begin position="83"/>
        <end position="102"/>
    </location>
</feature>
<evidence type="ECO:0000259" key="3">
    <source>
        <dbReference type="PROSITE" id="PS50837"/>
    </source>
</evidence>
<reference evidence="4" key="1">
    <citation type="submission" date="2021-10" db="EMBL/GenBank/DDBJ databases">
        <authorList>
            <person name="Piombo E."/>
        </authorList>
    </citation>
    <scope>NUCLEOTIDE SEQUENCE</scope>
</reference>
<feature type="region of interest" description="Disordered" evidence="2">
    <location>
        <begin position="1"/>
        <end position="42"/>
    </location>
</feature>
<feature type="domain" description="NACHT" evidence="3">
    <location>
        <begin position="399"/>
        <end position="548"/>
    </location>
</feature>
<keyword evidence="1" id="KW-0677">Repeat</keyword>
<dbReference type="Gene3D" id="3.40.50.300">
    <property type="entry name" value="P-loop containing nucleotide triphosphate hydrolases"/>
    <property type="match status" value="1"/>
</dbReference>
<organism evidence="4 5">
    <name type="scientific">Clonostachys rhizophaga</name>
    <dbReference type="NCBI Taxonomy" id="160324"/>
    <lineage>
        <taxon>Eukaryota</taxon>
        <taxon>Fungi</taxon>
        <taxon>Dikarya</taxon>
        <taxon>Ascomycota</taxon>
        <taxon>Pezizomycotina</taxon>
        <taxon>Sordariomycetes</taxon>
        <taxon>Hypocreomycetidae</taxon>
        <taxon>Hypocreales</taxon>
        <taxon>Bionectriaceae</taxon>
        <taxon>Clonostachys</taxon>
    </lineage>
</organism>
<dbReference type="Proteomes" id="UP000696573">
    <property type="component" value="Unassembled WGS sequence"/>
</dbReference>
<comment type="caution">
    <text evidence="4">The sequence shown here is derived from an EMBL/GenBank/DDBJ whole genome shotgun (WGS) entry which is preliminary data.</text>
</comment>
<dbReference type="OrthoDB" id="538223at2759"/>
<dbReference type="PROSITE" id="PS50837">
    <property type="entry name" value="NACHT"/>
    <property type="match status" value="1"/>
</dbReference>
<dbReference type="Pfam" id="PF24883">
    <property type="entry name" value="NPHP3_N"/>
    <property type="match status" value="1"/>
</dbReference>
<evidence type="ECO:0000256" key="2">
    <source>
        <dbReference type="SAM" id="MobiDB-lite"/>
    </source>
</evidence>
<evidence type="ECO:0000313" key="4">
    <source>
        <dbReference type="EMBL" id="CAH0027573.1"/>
    </source>
</evidence>
<dbReference type="InterPro" id="IPR056884">
    <property type="entry name" value="NPHP3-like_N"/>
</dbReference>
<dbReference type="PANTHER" id="PTHR10039:SF14">
    <property type="entry name" value="NACHT DOMAIN-CONTAINING PROTEIN"/>
    <property type="match status" value="1"/>
</dbReference>
<dbReference type="EMBL" id="CABFNQ020000730">
    <property type="protein sequence ID" value="CAH0027573.1"/>
    <property type="molecule type" value="Genomic_DNA"/>
</dbReference>
<sequence length="877" mass="97646">MVPNKRSPSRWKKWAKKFGSLGRSGGATDRDGQSSRESVIPPAQVEQLADASIPADQLSSNVFLTSSQDQAAGIALEKETSALANEPSPSAGNGDDAPGLQAGTKMQVTASDSLWEQALKRIRASEADSDIVAAVLKLAEQAADGESSSAMNSAKDIQGWMEQQLEDMKKKTIAVLNRFVAVGDVAVSFDPVHAALPWAAVRFVFVNLTARSKLASEITFGLAKVATLVSQCSIYQTLYGTSKSSVESQDVLRNLEETIVDVYVHSLLFLGFAVLQGGGNHFKAVFELDDLETYNQKLLDIGNRLSKAAENCEKFSNHHDRQDANKMLQLARDSYSALQTQKEILLDIRKYTLLSTLRHAKGAAYDFHVNENNPRCHQDTRVELLDQIQQWVRSVDREPIFWLEGKAGTGKSTIARTVAASLDASGELGANFFFKRGEGDRSRAAYFFTTICKQLCQRVPCFAEHVQHAIEADPEITEKSMSPQFQKLILQPLGSLSQRGSGKSRMTVVIDALDECDPEEDAKRIIELLAKTQNLLGFKLKFFLTSRPEYHIRLEPVVEHDLSVYLVHQLALIRDQYNRLAPEELHLPRDWPPADEIQKLVKFANPLFILPPPSAGSETSDEKLTATYATVLQRFVTGKLGSRMTGRQRDDIVSRFRNIIGSLILLAEPLSVISLANLVGVSPSAVGGIVSSLHSVLNVPRDLKSPVKILHLSFRKFLVKKNEDFSNGFWIDEEKTNEELAIKCLELLSSNDRLRYNMCGLGQLGKRRSTIPQEKADGSLPPEIQYACLYWIHHLGEGKAILQDEGQVHVFLKKHFLHWLEALSLMGRLTESTRQTQKLQKLVDPNEGIEIMEFLRDAQRFILRFRAIGDEAPPSFQ</sequence>
<dbReference type="SUPFAM" id="SSF52540">
    <property type="entry name" value="P-loop containing nucleoside triphosphate hydrolases"/>
    <property type="match status" value="1"/>
</dbReference>
<protein>
    <recommendedName>
        <fullName evidence="3">NACHT domain-containing protein</fullName>
    </recommendedName>
</protein>
<feature type="compositionally biased region" description="Basic residues" evidence="2">
    <location>
        <begin position="7"/>
        <end position="16"/>
    </location>
</feature>